<organism evidence="8 9">
    <name type="scientific">Mycobacterium sherrisii</name>
    <dbReference type="NCBI Taxonomy" id="243061"/>
    <lineage>
        <taxon>Bacteria</taxon>
        <taxon>Bacillati</taxon>
        <taxon>Actinomycetota</taxon>
        <taxon>Actinomycetes</taxon>
        <taxon>Mycobacteriales</taxon>
        <taxon>Mycobacteriaceae</taxon>
        <taxon>Mycobacterium</taxon>
        <taxon>Mycobacterium simiae complex</taxon>
    </lineage>
</organism>
<feature type="binding site" evidence="5">
    <location>
        <position position="520"/>
    </location>
    <ligand>
        <name>FAD</name>
        <dbReference type="ChEBI" id="CHEBI:57692"/>
    </ligand>
</feature>
<keyword evidence="4" id="KW-0560">Oxidoreductase</keyword>
<dbReference type="InterPro" id="IPR036188">
    <property type="entry name" value="FAD/NAD-bd_sf"/>
</dbReference>
<dbReference type="InterPro" id="IPR012132">
    <property type="entry name" value="GMC_OxRdtase"/>
</dbReference>
<dbReference type="InterPro" id="IPR000172">
    <property type="entry name" value="GMC_OxRdtase_N"/>
</dbReference>
<comment type="caution">
    <text evidence="8">The sequence shown here is derived from an EMBL/GenBank/DDBJ whole genome shotgun (WGS) entry which is preliminary data.</text>
</comment>
<dbReference type="InterPro" id="IPR007867">
    <property type="entry name" value="GMC_OxRtase_C"/>
</dbReference>
<comment type="cofactor">
    <cofactor evidence="5">
        <name>FAD</name>
        <dbReference type="ChEBI" id="CHEBI:57692"/>
    </cofactor>
</comment>
<dbReference type="PRINTS" id="PR00411">
    <property type="entry name" value="PNDRDTASEI"/>
</dbReference>
<reference evidence="9" key="1">
    <citation type="submission" date="2016-09" db="EMBL/GenBank/DDBJ databases">
        <authorList>
            <person name="Greninger A.L."/>
            <person name="Jerome K.R."/>
            <person name="Mcnair B."/>
            <person name="Wallis C."/>
            <person name="Fang F."/>
        </authorList>
    </citation>
    <scope>NUCLEOTIDE SEQUENCE [LARGE SCALE GENOMIC DNA]</scope>
    <source>
        <strain evidence="9">BC1_M4</strain>
    </source>
</reference>
<proteinExistence type="inferred from homology"/>
<keyword evidence="3 5" id="KW-0274">FAD</keyword>
<dbReference type="AlphaFoldDB" id="A0A1E3SWZ9"/>
<evidence type="ECO:0000256" key="4">
    <source>
        <dbReference type="ARBA" id="ARBA00023002"/>
    </source>
</evidence>
<evidence type="ECO:0000256" key="1">
    <source>
        <dbReference type="ARBA" id="ARBA00010790"/>
    </source>
</evidence>
<dbReference type="PANTHER" id="PTHR46056">
    <property type="entry name" value="LONG-CHAIN-ALCOHOL OXIDASE"/>
    <property type="match status" value="1"/>
</dbReference>
<gene>
    <name evidence="8" type="ORF">BHQ21_11095</name>
</gene>
<name>A0A1E3SWZ9_9MYCO</name>
<feature type="domain" description="Glucose-methanol-choline oxidoreductase N-terminal" evidence="6">
    <location>
        <begin position="117"/>
        <end position="318"/>
    </location>
</feature>
<dbReference type="PIRSF" id="PIRSF000137">
    <property type="entry name" value="Alcohol_oxidase"/>
    <property type="match status" value="1"/>
</dbReference>
<feature type="domain" description="Glucose-methanol-choline oxidoreductase C-terminal" evidence="7">
    <location>
        <begin position="426"/>
        <end position="539"/>
    </location>
</feature>
<dbReference type="Pfam" id="PF00732">
    <property type="entry name" value="GMC_oxred_N"/>
    <property type="match status" value="1"/>
</dbReference>
<dbReference type="STRING" id="243061.AWC25_23015"/>
<dbReference type="RefSeq" id="WP_069400347.1">
    <property type="nucleotide sequence ID" value="NZ_JACKTB010000097.1"/>
</dbReference>
<dbReference type="GO" id="GO:0050660">
    <property type="term" value="F:flavin adenine dinucleotide binding"/>
    <property type="evidence" value="ECO:0007669"/>
    <property type="project" value="InterPro"/>
</dbReference>
<dbReference type="PANTHER" id="PTHR46056:SF12">
    <property type="entry name" value="LONG-CHAIN-ALCOHOL OXIDASE"/>
    <property type="match status" value="1"/>
</dbReference>
<evidence type="ECO:0000256" key="2">
    <source>
        <dbReference type="ARBA" id="ARBA00022630"/>
    </source>
</evidence>
<evidence type="ECO:0000256" key="3">
    <source>
        <dbReference type="ARBA" id="ARBA00022827"/>
    </source>
</evidence>
<dbReference type="Proteomes" id="UP000094224">
    <property type="component" value="Unassembled WGS sequence"/>
</dbReference>
<protein>
    <submittedName>
        <fullName evidence="8">Glucose-methanol-choline oxidoreductase</fullName>
    </submittedName>
</protein>
<keyword evidence="9" id="KW-1185">Reference proteome</keyword>
<dbReference type="Pfam" id="PF05199">
    <property type="entry name" value="GMC_oxred_C"/>
    <property type="match status" value="1"/>
</dbReference>
<evidence type="ECO:0000259" key="6">
    <source>
        <dbReference type="Pfam" id="PF00732"/>
    </source>
</evidence>
<dbReference type="SUPFAM" id="SSF51905">
    <property type="entry name" value="FAD/NAD(P)-binding domain"/>
    <property type="match status" value="1"/>
</dbReference>
<evidence type="ECO:0000313" key="8">
    <source>
        <dbReference type="EMBL" id="ODR06650.1"/>
    </source>
</evidence>
<evidence type="ECO:0000259" key="7">
    <source>
        <dbReference type="Pfam" id="PF05199"/>
    </source>
</evidence>
<comment type="similarity">
    <text evidence="1">Belongs to the GMC oxidoreductase family.</text>
</comment>
<dbReference type="GO" id="GO:0016614">
    <property type="term" value="F:oxidoreductase activity, acting on CH-OH group of donors"/>
    <property type="evidence" value="ECO:0007669"/>
    <property type="project" value="InterPro"/>
</dbReference>
<keyword evidence="2" id="KW-0285">Flavoprotein</keyword>
<accession>A0A1E3SWZ9</accession>
<dbReference type="OrthoDB" id="9798604at2"/>
<evidence type="ECO:0000256" key="5">
    <source>
        <dbReference type="PIRSR" id="PIRSR000137-2"/>
    </source>
</evidence>
<dbReference type="Gene3D" id="3.50.50.60">
    <property type="entry name" value="FAD/NAD(P)-binding domain"/>
    <property type="match status" value="2"/>
</dbReference>
<dbReference type="Pfam" id="PF13450">
    <property type="entry name" value="NAD_binding_8"/>
    <property type="match status" value="1"/>
</dbReference>
<evidence type="ECO:0000313" key="9">
    <source>
        <dbReference type="Proteomes" id="UP000094224"/>
    </source>
</evidence>
<dbReference type="EMBL" id="MIHC01000016">
    <property type="protein sequence ID" value="ODR06650.1"/>
    <property type="molecule type" value="Genomic_DNA"/>
</dbReference>
<dbReference type="SUPFAM" id="SSF54373">
    <property type="entry name" value="FAD-linked reductases, C-terminal domain"/>
    <property type="match status" value="1"/>
</dbReference>
<sequence>MGDLWRGVFKGAIGPRDNDSRFLLDVHSRDLPGEQTMRRYADDDEVDLVIVGAGAGGSVLAQRLARAGWRVVILEAGPFWHPDEDWVSDEAGAHELYWTQKRIIGGDDPIELGKNNSGRGVGGSMVHYAGYCPRFHPSDFATYTRDGVGADWPIRYQDLREHYERVELELPVAGQNWPWGDPHRYPFSPHPISGSAAKIWRGALELGIQMRVGPVGIVNGTFGNRPHCIYRGYCLQGCKVHAKASPYVTHLPDALAHAVEIRANCMAARVELDESGSARGVVYYDTVGGSERLQKAKVVAVAGYSIETPRLLLNSACPGFPNGLGNNDDQVGRYVMVQGATQSAGRWSEEVRMYKAPPPEVSSEQFYETDPSRGFARGFAIQTVSPMPIGWAEHVLAEGLWGRAMREYMRDYNHWATVGVLNELLPQPDNRVTLATERDPYGLPVARFDYTLCDNDKANMAYSTKVIGDILHAADAQDILTIQRFAHLIGGARMGTSPANSVVDSDHRVWGVPNLLVADGSVCPTQGSANPALTIMALASRLAQRMATGKIDTSRPGDRAGTRV</sequence>